<comment type="caution">
    <text evidence="2">The sequence shown here is derived from an EMBL/GenBank/DDBJ whole genome shotgun (WGS) entry which is preliminary data.</text>
</comment>
<reference evidence="2" key="1">
    <citation type="journal article" date="2023" name="Insect Mol. Biol.">
        <title>Genome sequencing provides insights into the evolution of gene families encoding plant cell wall-degrading enzymes in longhorned beetles.</title>
        <authorList>
            <person name="Shin N.R."/>
            <person name="Okamura Y."/>
            <person name="Kirsch R."/>
            <person name="Pauchet Y."/>
        </authorList>
    </citation>
    <scope>NUCLEOTIDE SEQUENCE</scope>
    <source>
        <strain evidence="2">MMC_N1</strain>
    </source>
</reference>
<dbReference type="Pfam" id="PF18701">
    <property type="entry name" value="DUF5641"/>
    <property type="match status" value="1"/>
</dbReference>
<dbReference type="InterPro" id="IPR040676">
    <property type="entry name" value="DUF5641"/>
</dbReference>
<protein>
    <recommendedName>
        <fullName evidence="1">DUF5641 domain-containing protein</fullName>
    </recommendedName>
</protein>
<proteinExistence type="predicted"/>
<dbReference type="PANTHER" id="PTHR47331">
    <property type="entry name" value="PHD-TYPE DOMAIN-CONTAINING PROTEIN"/>
    <property type="match status" value="1"/>
</dbReference>
<sequence length="211" mass="24081">MSGALTVLELHNSLVKCVQYVQGVAFENEVNRKVFSKPLRKLNAFIDENGILRVGGRLKYSHLSYDNKHPMLLPRKSPLTLLIIEYYHKKYFHAGAGLRALEFLIAQKFWILSPKRTIRSVLSRCEFWNRWHREYLHTLQQRSKWLEPSSTPEIGTLVLIKNDNSPPCQWLLGRIVSLSPGLDGVARVASVKTANGQLTRPLVKLCPLPVA</sequence>
<evidence type="ECO:0000313" key="2">
    <source>
        <dbReference type="EMBL" id="KAJ8964269.1"/>
    </source>
</evidence>
<keyword evidence="3" id="KW-1185">Reference proteome</keyword>
<evidence type="ECO:0000313" key="3">
    <source>
        <dbReference type="Proteomes" id="UP001162164"/>
    </source>
</evidence>
<dbReference type="EMBL" id="JAPWTJ010002843">
    <property type="protein sequence ID" value="KAJ8964269.1"/>
    <property type="molecule type" value="Genomic_DNA"/>
</dbReference>
<organism evidence="2 3">
    <name type="scientific">Molorchus minor</name>
    <dbReference type="NCBI Taxonomy" id="1323400"/>
    <lineage>
        <taxon>Eukaryota</taxon>
        <taxon>Metazoa</taxon>
        <taxon>Ecdysozoa</taxon>
        <taxon>Arthropoda</taxon>
        <taxon>Hexapoda</taxon>
        <taxon>Insecta</taxon>
        <taxon>Pterygota</taxon>
        <taxon>Neoptera</taxon>
        <taxon>Endopterygota</taxon>
        <taxon>Coleoptera</taxon>
        <taxon>Polyphaga</taxon>
        <taxon>Cucujiformia</taxon>
        <taxon>Chrysomeloidea</taxon>
        <taxon>Cerambycidae</taxon>
        <taxon>Lamiinae</taxon>
        <taxon>Monochamini</taxon>
        <taxon>Molorchus</taxon>
    </lineage>
</organism>
<evidence type="ECO:0000259" key="1">
    <source>
        <dbReference type="Pfam" id="PF18701"/>
    </source>
</evidence>
<accession>A0ABQ9ISM0</accession>
<gene>
    <name evidence="2" type="ORF">NQ317_005510</name>
</gene>
<feature type="domain" description="DUF5641" evidence="1">
    <location>
        <begin position="125"/>
        <end position="208"/>
    </location>
</feature>
<dbReference type="Proteomes" id="UP001162164">
    <property type="component" value="Unassembled WGS sequence"/>
</dbReference>
<dbReference type="PANTHER" id="PTHR47331:SF5">
    <property type="entry name" value="RIBONUCLEASE H"/>
    <property type="match status" value="1"/>
</dbReference>
<name>A0ABQ9ISM0_9CUCU</name>